<evidence type="ECO:0000256" key="1">
    <source>
        <dbReference type="ARBA" id="ARBA00010641"/>
    </source>
</evidence>
<evidence type="ECO:0000256" key="5">
    <source>
        <dbReference type="ARBA" id="ARBA00023163"/>
    </source>
</evidence>
<dbReference type="GO" id="GO:0006352">
    <property type="term" value="P:DNA-templated transcription initiation"/>
    <property type="evidence" value="ECO:0007669"/>
    <property type="project" value="InterPro"/>
</dbReference>
<dbReference type="PROSITE" id="PS01063">
    <property type="entry name" value="SIGMA70_ECF"/>
    <property type="match status" value="1"/>
</dbReference>
<dbReference type="NCBIfam" id="TIGR02937">
    <property type="entry name" value="sigma70-ECF"/>
    <property type="match status" value="1"/>
</dbReference>
<keyword evidence="3 6" id="KW-0731">Sigma factor</keyword>
<dbReference type="InterPro" id="IPR014284">
    <property type="entry name" value="RNA_pol_sigma-70_dom"/>
</dbReference>
<feature type="domain" description="RNA polymerase sigma-70 region 2" evidence="7">
    <location>
        <begin position="27"/>
        <end position="93"/>
    </location>
</feature>
<evidence type="ECO:0000256" key="3">
    <source>
        <dbReference type="ARBA" id="ARBA00023082"/>
    </source>
</evidence>
<evidence type="ECO:0000259" key="7">
    <source>
        <dbReference type="Pfam" id="PF04542"/>
    </source>
</evidence>
<dbReference type="PANTHER" id="PTHR43133">
    <property type="entry name" value="RNA POLYMERASE ECF-TYPE SIGMA FACTO"/>
    <property type="match status" value="1"/>
</dbReference>
<dbReference type="InterPro" id="IPR039425">
    <property type="entry name" value="RNA_pol_sigma-70-like"/>
</dbReference>
<dbReference type="SUPFAM" id="SSF88659">
    <property type="entry name" value="Sigma3 and sigma4 domains of RNA polymerase sigma factors"/>
    <property type="match status" value="1"/>
</dbReference>
<dbReference type="STRING" id="947013.SAMN04488109_0552"/>
<dbReference type="EMBL" id="FQWQ01000001">
    <property type="protein sequence ID" value="SHG50204.1"/>
    <property type="molecule type" value="Genomic_DNA"/>
</dbReference>
<proteinExistence type="inferred from homology"/>
<gene>
    <name evidence="9" type="ORF">SAMN04488109_0552</name>
</gene>
<keyword evidence="10" id="KW-1185">Reference proteome</keyword>
<evidence type="ECO:0000256" key="6">
    <source>
        <dbReference type="RuleBase" id="RU000716"/>
    </source>
</evidence>
<dbReference type="GO" id="GO:0016987">
    <property type="term" value="F:sigma factor activity"/>
    <property type="evidence" value="ECO:0007669"/>
    <property type="project" value="UniProtKB-KW"/>
</dbReference>
<dbReference type="AlphaFoldDB" id="A0A1M5KBA7"/>
<keyword evidence="4 6" id="KW-0238">DNA-binding</keyword>
<evidence type="ECO:0000313" key="10">
    <source>
        <dbReference type="Proteomes" id="UP000184212"/>
    </source>
</evidence>
<dbReference type="Pfam" id="PF08281">
    <property type="entry name" value="Sigma70_r4_2"/>
    <property type="match status" value="1"/>
</dbReference>
<dbReference type="CDD" id="cd06171">
    <property type="entry name" value="Sigma70_r4"/>
    <property type="match status" value="1"/>
</dbReference>
<evidence type="ECO:0000259" key="8">
    <source>
        <dbReference type="Pfam" id="PF08281"/>
    </source>
</evidence>
<dbReference type="InterPro" id="IPR036388">
    <property type="entry name" value="WH-like_DNA-bd_sf"/>
</dbReference>
<evidence type="ECO:0000256" key="4">
    <source>
        <dbReference type="ARBA" id="ARBA00023125"/>
    </source>
</evidence>
<keyword evidence="2 6" id="KW-0805">Transcription regulation</keyword>
<protein>
    <recommendedName>
        <fullName evidence="6">RNA polymerase sigma factor</fullName>
    </recommendedName>
</protein>
<keyword evidence="5 6" id="KW-0804">Transcription</keyword>
<dbReference type="InterPro" id="IPR013325">
    <property type="entry name" value="RNA_pol_sigma_r2"/>
</dbReference>
<dbReference type="InterPro" id="IPR007627">
    <property type="entry name" value="RNA_pol_sigma70_r2"/>
</dbReference>
<dbReference type="Gene3D" id="1.10.1740.10">
    <property type="match status" value="1"/>
</dbReference>
<dbReference type="InterPro" id="IPR013249">
    <property type="entry name" value="RNA_pol_sigma70_r4_t2"/>
</dbReference>
<name>A0A1M5KBA7_9BACT</name>
<evidence type="ECO:0000313" key="9">
    <source>
        <dbReference type="EMBL" id="SHG50204.1"/>
    </source>
</evidence>
<dbReference type="Pfam" id="PF04542">
    <property type="entry name" value="Sigma70_r2"/>
    <property type="match status" value="1"/>
</dbReference>
<dbReference type="RefSeq" id="WP_073130862.1">
    <property type="nucleotide sequence ID" value="NZ_FQWQ01000001.1"/>
</dbReference>
<sequence length="183" mass="20990">MDQPGVNIHHDLIERCKAGDSVAQHSLYKLYAKAMYNVGYRITRSEEEAEDVLQEAFINAFRNLDSYRGDATFGAWLKRIVVNKAINALHKKKHEAIPDDEQWDVAEEESPADYGNELTVDRVKRSIEQLPDGYRSVLSLYLLEGYDHQEIAEIMGITESTSKSQLNRAKSKLRQLLTQVHLR</sequence>
<accession>A0A1M5KBA7</accession>
<dbReference type="PANTHER" id="PTHR43133:SF51">
    <property type="entry name" value="RNA POLYMERASE SIGMA FACTOR"/>
    <property type="match status" value="1"/>
</dbReference>
<dbReference type="OrthoDB" id="1493925at2"/>
<dbReference type="Proteomes" id="UP000184212">
    <property type="component" value="Unassembled WGS sequence"/>
</dbReference>
<comment type="similarity">
    <text evidence="1 6">Belongs to the sigma-70 factor family. ECF subfamily.</text>
</comment>
<dbReference type="Gene3D" id="1.10.10.10">
    <property type="entry name" value="Winged helix-like DNA-binding domain superfamily/Winged helix DNA-binding domain"/>
    <property type="match status" value="1"/>
</dbReference>
<evidence type="ECO:0000256" key="2">
    <source>
        <dbReference type="ARBA" id="ARBA00023015"/>
    </source>
</evidence>
<dbReference type="SUPFAM" id="SSF88946">
    <property type="entry name" value="Sigma2 domain of RNA polymerase sigma factors"/>
    <property type="match status" value="1"/>
</dbReference>
<feature type="domain" description="RNA polymerase sigma factor 70 region 4 type 2" evidence="8">
    <location>
        <begin position="123"/>
        <end position="173"/>
    </location>
</feature>
<dbReference type="InterPro" id="IPR013324">
    <property type="entry name" value="RNA_pol_sigma_r3/r4-like"/>
</dbReference>
<reference evidence="9 10" key="1">
    <citation type="submission" date="2016-11" db="EMBL/GenBank/DDBJ databases">
        <authorList>
            <person name="Jaros S."/>
            <person name="Januszkiewicz K."/>
            <person name="Wedrychowicz H."/>
        </authorList>
    </citation>
    <scope>NUCLEOTIDE SEQUENCE [LARGE SCALE GENOMIC DNA]</scope>
    <source>
        <strain evidence="9 10">DSM 24574</strain>
    </source>
</reference>
<dbReference type="GO" id="GO:0003677">
    <property type="term" value="F:DNA binding"/>
    <property type="evidence" value="ECO:0007669"/>
    <property type="project" value="UniProtKB-KW"/>
</dbReference>
<dbReference type="InterPro" id="IPR000838">
    <property type="entry name" value="RNA_pol_sigma70_ECF_CS"/>
</dbReference>
<organism evidence="9 10">
    <name type="scientific">Chryseolinea serpens</name>
    <dbReference type="NCBI Taxonomy" id="947013"/>
    <lineage>
        <taxon>Bacteria</taxon>
        <taxon>Pseudomonadati</taxon>
        <taxon>Bacteroidota</taxon>
        <taxon>Cytophagia</taxon>
        <taxon>Cytophagales</taxon>
        <taxon>Fulvivirgaceae</taxon>
        <taxon>Chryseolinea</taxon>
    </lineage>
</organism>